<comment type="caution">
    <text evidence="2">The sequence shown here is derived from an EMBL/GenBank/DDBJ whole genome shotgun (WGS) entry which is preliminary data.</text>
</comment>
<reference evidence="2 3" key="1">
    <citation type="journal article" date="2023" name="Mol. Biol. Evol.">
        <title>Genomics of Secondarily Temperate Adaptation in the Only Non-Antarctic Icefish.</title>
        <authorList>
            <person name="Rivera-Colon A.G."/>
            <person name="Rayamajhi N."/>
            <person name="Minhas B.F."/>
            <person name="Madrigal G."/>
            <person name="Bilyk K.T."/>
            <person name="Yoon V."/>
            <person name="Hune M."/>
            <person name="Gregory S."/>
            <person name="Cheng C.H.C."/>
            <person name="Catchen J.M."/>
        </authorList>
    </citation>
    <scope>NUCLEOTIDE SEQUENCE [LARGE SCALE GENOMIC DNA]</scope>
    <source>
        <tissue evidence="2">White muscle</tissue>
    </source>
</reference>
<proteinExistence type="predicted"/>
<protein>
    <submittedName>
        <fullName evidence="2">Uncharacterized protein</fullName>
    </submittedName>
</protein>
<name>A0AAN8HYR7_CHAGU</name>
<keyword evidence="3" id="KW-1185">Reference proteome</keyword>
<feature type="region of interest" description="Disordered" evidence="1">
    <location>
        <begin position="1"/>
        <end position="79"/>
    </location>
</feature>
<evidence type="ECO:0000256" key="1">
    <source>
        <dbReference type="SAM" id="MobiDB-lite"/>
    </source>
</evidence>
<dbReference type="Proteomes" id="UP001331515">
    <property type="component" value="Unassembled WGS sequence"/>
</dbReference>
<dbReference type="EMBL" id="JAURVH010001514">
    <property type="protein sequence ID" value="KAK5933411.1"/>
    <property type="molecule type" value="Genomic_DNA"/>
</dbReference>
<evidence type="ECO:0000313" key="2">
    <source>
        <dbReference type="EMBL" id="KAK5933411.1"/>
    </source>
</evidence>
<feature type="compositionally biased region" description="Acidic residues" evidence="1">
    <location>
        <begin position="10"/>
        <end position="27"/>
    </location>
</feature>
<evidence type="ECO:0000313" key="3">
    <source>
        <dbReference type="Proteomes" id="UP001331515"/>
    </source>
</evidence>
<accession>A0AAN8HYR7</accession>
<gene>
    <name evidence="2" type="ORF">CgunFtcFv8_013896</name>
</gene>
<organism evidence="2 3">
    <name type="scientific">Champsocephalus gunnari</name>
    <name type="common">Mackerel icefish</name>
    <dbReference type="NCBI Taxonomy" id="52237"/>
    <lineage>
        <taxon>Eukaryota</taxon>
        <taxon>Metazoa</taxon>
        <taxon>Chordata</taxon>
        <taxon>Craniata</taxon>
        <taxon>Vertebrata</taxon>
        <taxon>Euteleostomi</taxon>
        <taxon>Actinopterygii</taxon>
        <taxon>Neopterygii</taxon>
        <taxon>Teleostei</taxon>
        <taxon>Neoteleostei</taxon>
        <taxon>Acanthomorphata</taxon>
        <taxon>Eupercaria</taxon>
        <taxon>Perciformes</taxon>
        <taxon>Notothenioidei</taxon>
        <taxon>Channichthyidae</taxon>
        <taxon>Champsocephalus</taxon>
    </lineage>
</organism>
<sequence>MAEQDANQEMGEEKEEPAPAEDQEQPEESGPVNVDTEIMPSAAVSATVVEEKQQVHKALAATEENSGEETLPDKSPEHF</sequence>
<dbReference type="AlphaFoldDB" id="A0AAN8HYR7"/>